<feature type="region of interest" description="Disordered" evidence="4">
    <location>
        <begin position="218"/>
        <end position="262"/>
    </location>
</feature>
<dbReference type="AlphaFoldDB" id="D3BHV4"/>
<evidence type="ECO:0000256" key="2">
    <source>
        <dbReference type="ARBA" id="ARBA00005514"/>
    </source>
</evidence>
<dbReference type="GO" id="GO:0000460">
    <property type="term" value="P:maturation of 5.8S rRNA"/>
    <property type="evidence" value="ECO:0007669"/>
    <property type="project" value="TreeGrafter"/>
</dbReference>
<dbReference type="OMA" id="VIWEVIN"/>
<dbReference type="PANTHER" id="PTHR23405:SF4">
    <property type="entry name" value="PROTEIN MAK16 HOMOLOG"/>
    <property type="match status" value="1"/>
</dbReference>
<feature type="compositionally biased region" description="Acidic residues" evidence="4">
    <location>
        <begin position="218"/>
        <end position="258"/>
    </location>
</feature>
<evidence type="ECO:0000313" key="6">
    <source>
        <dbReference type="EMBL" id="EFA78854.1"/>
    </source>
</evidence>
<dbReference type="PANTHER" id="PTHR23405">
    <property type="entry name" value="MAINTENANCE OF KILLER 16 MAK16 PROTEIN-RELATED"/>
    <property type="match status" value="1"/>
</dbReference>
<organism evidence="6 7">
    <name type="scientific">Heterostelium pallidum (strain ATCC 26659 / Pp 5 / PN500)</name>
    <name type="common">Cellular slime mold</name>
    <name type="synonym">Polysphondylium pallidum</name>
    <dbReference type="NCBI Taxonomy" id="670386"/>
    <lineage>
        <taxon>Eukaryota</taxon>
        <taxon>Amoebozoa</taxon>
        <taxon>Evosea</taxon>
        <taxon>Eumycetozoa</taxon>
        <taxon>Dictyostelia</taxon>
        <taxon>Acytosteliales</taxon>
        <taxon>Acytosteliaceae</taxon>
        <taxon>Heterostelium</taxon>
    </lineage>
</organism>
<dbReference type="GeneID" id="31363800"/>
<dbReference type="GO" id="GO:0030687">
    <property type="term" value="C:preribosome, large subunit precursor"/>
    <property type="evidence" value="ECO:0007669"/>
    <property type="project" value="TreeGrafter"/>
</dbReference>
<sequence length="377" mass="44509">MQQDDVIWEVINHSFCSFKTTFKEAKFCRNEYNVSGACNKVSCPLANSRYATVREEKGVCYLYIKTIERAHTPAKLWEKIKLDQNFMAAIDTIDKNLEYWPGHMIHRVKQRYIKITQYLIRMRKLRKQIKRELVPIKKKTERRDAAREQKAMVAAQLTVNIKKELIERLNKDAYGNMYYFPEKIVNDVLLSEGVQDENEEAEEEMEQELDQYIEGDDEEYEEEYEDEDEAEQDLEDNGYDFDDEDDSEFDDDDDSEEEYVPKKSVDVNLVSIEQIQQSIEQIVTLTLKQKTSLSLQLFLYFMIDGLLFFSLNFVSDNNQILFNEHHDQFNTQELQRQHNNDSSSILIDIIIKYKNSNLKQSMMSIGYEISVCTPVPK</sequence>
<dbReference type="STRING" id="670386.D3BHV4"/>
<keyword evidence="7" id="KW-1185">Reference proteome</keyword>
<dbReference type="Pfam" id="PF01778">
    <property type="entry name" value="Ribosomal_L28e"/>
    <property type="match status" value="1"/>
</dbReference>
<evidence type="ECO:0000256" key="1">
    <source>
        <dbReference type="ARBA" id="ARBA00004123"/>
    </source>
</evidence>
<dbReference type="FunFam" id="3.30.390.110:FF:000001">
    <property type="entry name" value="Protein MAK16 homolog"/>
    <property type="match status" value="1"/>
</dbReference>
<accession>D3BHV4</accession>
<evidence type="ECO:0000256" key="4">
    <source>
        <dbReference type="SAM" id="MobiDB-lite"/>
    </source>
</evidence>
<dbReference type="InterPro" id="IPR029004">
    <property type="entry name" value="Ribosomal_eL28/Mak16"/>
</dbReference>
<dbReference type="EMBL" id="ADBJ01000037">
    <property type="protein sequence ID" value="EFA78854.1"/>
    <property type="molecule type" value="Genomic_DNA"/>
</dbReference>
<dbReference type="RefSeq" id="XP_020430978.1">
    <property type="nucleotide sequence ID" value="XM_020579139.1"/>
</dbReference>
<evidence type="ECO:0000259" key="5">
    <source>
        <dbReference type="Pfam" id="PF01778"/>
    </source>
</evidence>
<dbReference type="Pfam" id="PF04874">
    <property type="entry name" value="Mak16"/>
    <property type="match status" value="1"/>
</dbReference>
<evidence type="ECO:0000313" key="7">
    <source>
        <dbReference type="Proteomes" id="UP000001396"/>
    </source>
</evidence>
<keyword evidence="3" id="KW-0539">Nucleus</keyword>
<comment type="subcellular location">
    <subcellularLocation>
        <location evidence="1">Nucleus</location>
    </subcellularLocation>
</comment>
<reference evidence="6 7" key="1">
    <citation type="journal article" date="2011" name="Genome Res.">
        <title>Phylogeny-wide analysis of social amoeba genomes highlights ancient origins for complex intercellular communication.</title>
        <authorList>
            <person name="Heidel A.J."/>
            <person name="Lawal H.M."/>
            <person name="Felder M."/>
            <person name="Schilde C."/>
            <person name="Helps N.R."/>
            <person name="Tunggal B."/>
            <person name="Rivero F."/>
            <person name="John U."/>
            <person name="Schleicher M."/>
            <person name="Eichinger L."/>
            <person name="Platzer M."/>
            <person name="Noegel A.A."/>
            <person name="Schaap P."/>
            <person name="Gloeckner G."/>
        </authorList>
    </citation>
    <scope>NUCLEOTIDE SEQUENCE [LARGE SCALE GENOMIC DNA]</scope>
    <source>
        <strain evidence="7">ATCC 26659 / Pp 5 / PN500</strain>
    </source>
</reference>
<dbReference type="FunCoup" id="D3BHV4">
    <property type="interactions" value="652"/>
</dbReference>
<gene>
    <name evidence="6" type="primary">mak16l</name>
    <name evidence="6" type="ORF">PPL_08320</name>
</gene>
<dbReference type="GO" id="GO:0005730">
    <property type="term" value="C:nucleolus"/>
    <property type="evidence" value="ECO:0007669"/>
    <property type="project" value="TreeGrafter"/>
</dbReference>
<dbReference type="GO" id="GO:0000470">
    <property type="term" value="P:maturation of LSU-rRNA"/>
    <property type="evidence" value="ECO:0007669"/>
    <property type="project" value="TreeGrafter"/>
</dbReference>
<feature type="domain" description="Ribosomal eL28/Mak16" evidence="5">
    <location>
        <begin position="6"/>
        <end position="118"/>
    </location>
</feature>
<comment type="caution">
    <text evidence="6">The sequence shown here is derived from an EMBL/GenBank/DDBJ whole genome shotgun (WGS) entry which is preliminary data.</text>
</comment>
<comment type="similarity">
    <text evidence="2">Belongs to the MAK16 family.</text>
</comment>
<name>D3BHV4_HETP5</name>
<evidence type="ECO:0000256" key="3">
    <source>
        <dbReference type="ARBA" id="ARBA00023242"/>
    </source>
</evidence>
<dbReference type="InParanoid" id="D3BHV4"/>
<protein>
    <submittedName>
        <fullName evidence="6">MAK16-like protein</fullName>
    </submittedName>
</protein>
<dbReference type="Gene3D" id="3.30.390.110">
    <property type="match status" value="1"/>
</dbReference>
<dbReference type="InterPro" id="IPR006958">
    <property type="entry name" value="Mak16"/>
</dbReference>
<proteinExistence type="inferred from homology"/>
<dbReference type="Proteomes" id="UP000001396">
    <property type="component" value="Unassembled WGS sequence"/>
</dbReference>